<keyword evidence="7 9" id="KW-0804">Transcription</keyword>
<dbReference type="PANTHER" id="PTHR11492">
    <property type="entry name" value="NUCLEAR FACTOR I"/>
    <property type="match status" value="1"/>
</dbReference>
<evidence type="ECO:0000256" key="1">
    <source>
        <dbReference type="ARBA" id="ARBA00004123"/>
    </source>
</evidence>
<sequence>MYSPYCLTQDEFHPFIEALLPHVRAFSYTWFNLQARKRKYFKKHEKRMSKEEERAVKDELLGEKPEVKQKWASRLLAKLRKDIRPECREDFVLSVTGKKAPCCVLSNPDQKGKIRRIDCLRQADKVWRLDLVMVILFKGVPLESTDGERLAKAPQCASPGLCVQPHHIGVTIKELDLYLAFFVQAPGPATLKKSGKLDFCSALSGHGASPRMAFGHHPLPVLAGVRPGSPRATASALHFPSGSLLPQSGPYFAHPTIRYHHGQDSLKDFVQFVCADGAAQGPQMLVLLAVTAAVAAGAGPGRAVQFLAVGDWGGVPEPPFATPREVATAAAMGRVAAQRGADFVLALGDNFYYDGVRDEWDPRFQETFEHVFAVPGLRALPWFVLAGNHDHHGNVSAQLAYSRHSDRWHFPHYYYSLRLHVPGTNATARLLVLDTVLLCGATDDFGVGASPRGPADAAAAEAQLSWLQGRLASARHDRYVLVAGHYPVWSVAEHGPTACLVRLLRPLLRRHRVTAYLCGHDHNLQFLQEDGVGYVVSGAGNFMEAAQSHKAAVPPGTLRFFFGAPESPGGFAHLRLDAAAATITFVEATGRVLYRVALPPRDF</sequence>
<dbReference type="PROSITE" id="PS51080">
    <property type="entry name" value="CTF_NFI_2"/>
    <property type="match status" value="1"/>
</dbReference>
<dbReference type="SUPFAM" id="SSF56300">
    <property type="entry name" value="Metallo-dependent phosphatases"/>
    <property type="match status" value="1"/>
</dbReference>
<evidence type="ECO:0000256" key="8">
    <source>
        <dbReference type="ARBA" id="ARBA00023242"/>
    </source>
</evidence>
<dbReference type="InterPro" id="IPR029052">
    <property type="entry name" value="Metallo-depent_PP-like"/>
</dbReference>
<keyword evidence="4 9" id="KW-0805">Transcription regulation</keyword>
<evidence type="ECO:0000256" key="7">
    <source>
        <dbReference type="ARBA" id="ARBA00023163"/>
    </source>
</evidence>
<proteinExistence type="inferred from homology"/>
<keyword evidence="5 9" id="KW-0238">DNA-binding</keyword>
<keyword evidence="12" id="KW-1185">Reference proteome</keyword>
<dbReference type="EMBL" id="MCFN01001357">
    <property type="protein sequence ID" value="OXB53206.1"/>
    <property type="molecule type" value="Genomic_DNA"/>
</dbReference>
<keyword evidence="3 9" id="KW-0235">DNA replication</keyword>
<evidence type="ECO:0000256" key="4">
    <source>
        <dbReference type="ARBA" id="ARBA00023015"/>
    </source>
</evidence>
<gene>
    <name evidence="11" type="ORF">ASZ78_002400</name>
</gene>
<dbReference type="InterPro" id="IPR020604">
    <property type="entry name" value="CTF/NFI_DNA-bd-dom"/>
</dbReference>
<organism evidence="11 12">
    <name type="scientific">Callipepla squamata</name>
    <name type="common">Scaled quail</name>
    <dbReference type="NCBI Taxonomy" id="9009"/>
    <lineage>
        <taxon>Eukaryota</taxon>
        <taxon>Metazoa</taxon>
        <taxon>Chordata</taxon>
        <taxon>Craniata</taxon>
        <taxon>Vertebrata</taxon>
        <taxon>Euteleostomi</taxon>
        <taxon>Archelosauria</taxon>
        <taxon>Archosauria</taxon>
        <taxon>Dinosauria</taxon>
        <taxon>Saurischia</taxon>
        <taxon>Theropoda</taxon>
        <taxon>Coelurosauria</taxon>
        <taxon>Aves</taxon>
        <taxon>Neognathae</taxon>
        <taxon>Galloanserae</taxon>
        <taxon>Galliformes</taxon>
        <taxon>Odontophoridae</taxon>
        <taxon>Callipepla</taxon>
    </lineage>
</organism>
<dbReference type="Pfam" id="PF00149">
    <property type="entry name" value="Metallophos"/>
    <property type="match status" value="1"/>
</dbReference>
<dbReference type="InterPro" id="IPR000647">
    <property type="entry name" value="CTF/NFI"/>
</dbReference>
<comment type="function">
    <text evidence="9">Recognizes and binds the palindromic sequence 5'-TTGGCNNNNNGCCAA-3' present in viral and cellular promoters and in the origin of replication of adenovirus type 2. These proteins are individually capable of activating transcription and replication.</text>
</comment>
<accession>A0A226MD45</accession>
<keyword evidence="6 9" id="KW-0010">Activator</keyword>
<evidence type="ECO:0000256" key="3">
    <source>
        <dbReference type="ARBA" id="ARBA00022705"/>
    </source>
</evidence>
<dbReference type="AlphaFoldDB" id="A0A226MD45"/>
<dbReference type="Gene3D" id="3.60.21.10">
    <property type="match status" value="1"/>
</dbReference>
<name>A0A226MD45_CALSU</name>
<dbReference type="InterPro" id="IPR019548">
    <property type="entry name" value="CTF/NFI_DNA-bd_N"/>
</dbReference>
<protein>
    <recommendedName>
        <fullName evidence="9">Nuclear factor 1</fullName>
    </recommendedName>
</protein>
<dbReference type="GO" id="GO:0000981">
    <property type="term" value="F:DNA-binding transcription factor activity, RNA polymerase II-specific"/>
    <property type="evidence" value="ECO:0007669"/>
    <property type="project" value="TreeGrafter"/>
</dbReference>
<comment type="similarity">
    <text evidence="9">Belongs to the CTF/NF-I family.</text>
</comment>
<dbReference type="OrthoDB" id="411211at2759"/>
<dbReference type="SMART" id="SM00523">
    <property type="entry name" value="DWA"/>
    <property type="match status" value="1"/>
</dbReference>
<reference evidence="11 12" key="1">
    <citation type="submission" date="2016-07" db="EMBL/GenBank/DDBJ databases">
        <title>Disparate Historic Effective Population Sizes Predicted by Modern Levels of Genome Diversity for the Scaled Quail (Callipepla squamata) and the Northern Bobwhite (Colinus virginianus): Inferences from First and Second Generation Draft Genome Assemblies for Sympatric New World Quail.</title>
        <authorList>
            <person name="Oldeschulte D.L."/>
            <person name="Halley Y.A."/>
            <person name="Bhattarai E.K."/>
            <person name="Brashear W.A."/>
            <person name="Hill J."/>
            <person name="Metz R.P."/>
            <person name="Johnson C.D."/>
            <person name="Rollins D."/>
            <person name="Peterson M.J."/>
            <person name="Bickhart D.M."/>
            <person name="Decker J.E."/>
            <person name="Seabury C.M."/>
        </authorList>
    </citation>
    <scope>NUCLEOTIDE SEQUENCE [LARGE SCALE GENOMIC DNA]</scope>
    <source>
        <strain evidence="11 12">Texas</strain>
        <tissue evidence="11">Leg muscle</tissue>
    </source>
</reference>
<evidence type="ECO:0000313" key="12">
    <source>
        <dbReference type="Proteomes" id="UP000198323"/>
    </source>
</evidence>
<dbReference type="InterPro" id="IPR019739">
    <property type="entry name" value="CTF/NFI_DNA-bd_CS"/>
</dbReference>
<comment type="caution">
    <text evidence="11">The sequence shown here is derived from an EMBL/GenBank/DDBJ whole genome shotgun (WGS) entry which is preliminary data.</text>
</comment>
<dbReference type="STRING" id="9009.A0A226MD45"/>
<dbReference type="FunFam" id="3.60.21.10:FF:000062">
    <property type="entry name" value="Tartrate-resistant acid phosphatase type 5"/>
    <property type="match status" value="1"/>
</dbReference>
<dbReference type="CDD" id="cd07378">
    <property type="entry name" value="MPP_ACP5"/>
    <property type="match status" value="1"/>
</dbReference>
<dbReference type="GO" id="GO:0006260">
    <property type="term" value="P:DNA replication"/>
    <property type="evidence" value="ECO:0007669"/>
    <property type="project" value="UniProtKB-KW"/>
</dbReference>
<dbReference type="Proteomes" id="UP000198323">
    <property type="component" value="Unassembled WGS sequence"/>
</dbReference>
<evidence type="ECO:0000313" key="11">
    <source>
        <dbReference type="EMBL" id="OXB53206.1"/>
    </source>
</evidence>
<evidence type="ECO:0000256" key="2">
    <source>
        <dbReference type="ARBA" id="ARBA00011432"/>
    </source>
</evidence>
<comment type="subunit">
    <text evidence="2 9">Binds DNA as a homodimer.</text>
</comment>
<evidence type="ECO:0000256" key="5">
    <source>
        <dbReference type="ARBA" id="ARBA00023125"/>
    </source>
</evidence>
<evidence type="ECO:0000256" key="6">
    <source>
        <dbReference type="ARBA" id="ARBA00023159"/>
    </source>
</evidence>
<dbReference type="Pfam" id="PF03165">
    <property type="entry name" value="MH1"/>
    <property type="match status" value="1"/>
</dbReference>
<keyword evidence="8 9" id="KW-0539">Nucleus</keyword>
<evidence type="ECO:0000256" key="9">
    <source>
        <dbReference type="RuleBase" id="RU000690"/>
    </source>
</evidence>
<dbReference type="InterPro" id="IPR024927">
    <property type="entry name" value="Acid_PPase"/>
</dbReference>
<dbReference type="Pfam" id="PF00859">
    <property type="entry name" value="CTF_NFI"/>
    <property type="match status" value="1"/>
</dbReference>
<comment type="subcellular location">
    <subcellularLocation>
        <location evidence="1 9">Nucleus</location>
    </subcellularLocation>
</comment>
<dbReference type="GO" id="GO:0003993">
    <property type="term" value="F:acid phosphatase activity"/>
    <property type="evidence" value="ECO:0007669"/>
    <property type="project" value="InterPro"/>
</dbReference>
<dbReference type="GO" id="GO:0045893">
    <property type="term" value="P:positive regulation of DNA-templated transcription"/>
    <property type="evidence" value="ECO:0007669"/>
    <property type="project" value="UniProtKB-ARBA"/>
</dbReference>
<dbReference type="GO" id="GO:0005634">
    <property type="term" value="C:nucleus"/>
    <property type="evidence" value="ECO:0007669"/>
    <property type="project" value="UniProtKB-SubCell"/>
</dbReference>
<evidence type="ECO:0000259" key="10">
    <source>
        <dbReference type="PROSITE" id="PS51080"/>
    </source>
</evidence>
<dbReference type="GO" id="GO:0000978">
    <property type="term" value="F:RNA polymerase II cis-regulatory region sequence-specific DNA binding"/>
    <property type="evidence" value="ECO:0007669"/>
    <property type="project" value="TreeGrafter"/>
</dbReference>
<dbReference type="InterPro" id="IPR003619">
    <property type="entry name" value="MAD_homology1_Dwarfin-type"/>
</dbReference>
<dbReference type="PANTHER" id="PTHR11492:SF3">
    <property type="entry name" value="NUCLEAR FACTOR 1 X-TYPE"/>
    <property type="match status" value="1"/>
</dbReference>
<dbReference type="PROSITE" id="PS00349">
    <property type="entry name" value="CTF_NFI_1"/>
    <property type="match status" value="1"/>
</dbReference>
<feature type="domain" description="CTF/NF-I" evidence="10">
    <location>
        <begin position="1"/>
        <end position="194"/>
    </location>
</feature>
<dbReference type="InterPro" id="IPR004843">
    <property type="entry name" value="Calcineurin-like_PHP"/>
</dbReference>
<dbReference type="Pfam" id="PF10524">
    <property type="entry name" value="NfI_DNAbd_pre-N"/>
    <property type="match status" value="1"/>
</dbReference>